<proteinExistence type="predicted"/>
<dbReference type="SUPFAM" id="SSF49348">
    <property type="entry name" value="Clathrin adaptor appendage domain"/>
    <property type="match status" value="1"/>
</dbReference>
<evidence type="ECO:0000313" key="9">
    <source>
        <dbReference type="EMBL" id="MPC13727.1"/>
    </source>
</evidence>
<keyword evidence="3" id="KW-0653">Protein transport</keyword>
<keyword evidence="5" id="KW-0472">Membrane</keyword>
<dbReference type="Pfam" id="PF01602">
    <property type="entry name" value="Adaptin_N"/>
    <property type="match status" value="1"/>
</dbReference>
<dbReference type="GO" id="GO:0016192">
    <property type="term" value="P:vesicle-mediated transport"/>
    <property type="evidence" value="ECO:0007669"/>
    <property type="project" value="InterPro"/>
</dbReference>
<sequence length="505" mass="54548">MQILSTVYIVPNLVRILKNLIMAGYSPEHDVQGVSDPFLQVKILKLLRILGCGDSDASETMNDILAQVATNTESSKNVGNAILYETVLSIMDIKSESGLRVLAINILGRFLLNADKNIRYVALNTLLRVVHADNSAVQRHRSTILECLKDADISIRKRAMELCFALINGNNIRTMMKELLTFLENAEPEFKATCSSKCVLAAEKYSPNVRWHIDTLLKVVEAAGNHVPDDVVSSTIQLISETRAEQAYAVGELWRHLSVAQLEFQPMIQVSTWCIGEFGDLLLNGLEPGPTAPSNTTTSTSPAQLSHTNNSSSPALLLDGLLNNTSSTTTTTTAGIASLSTPTANSTTLPTNNFIIPQSLSQPSVPGIVAYDKNGMKLDMTFEIQDSVTTINMLATNTSLAQVTDFLFQAAVPKSLQLQMMTPSSTSMAPSATLTQVIKVNNPSTTEDENAVIMASKWFGSTGPGRNKSLPSSSVAVTPPVASMSSNHNPHLLLLLHPQSTIPDT</sequence>
<dbReference type="EMBL" id="VSRR010000302">
    <property type="protein sequence ID" value="MPC13727.1"/>
    <property type="molecule type" value="Genomic_DNA"/>
</dbReference>
<dbReference type="GO" id="GO:0030117">
    <property type="term" value="C:membrane coat"/>
    <property type="evidence" value="ECO:0007669"/>
    <property type="project" value="InterPro"/>
</dbReference>
<feature type="region of interest" description="Disordered" evidence="7">
    <location>
        <begin position="289"/>
        <end position="310"/>
    </location>
</feature>
<dbReference type="Gene3D" id="2.60.40.1230">
    <property type="match status" value="1"/>
</dbReference>
<dbReference type="Proteomes" id="UP000324222">
    <property type="component" value="Unassembled WGS sequence"/>
</dbReference>
<dbReference type="SMART" id="SM00809">
    <property type="entry name" value="Alpha_adaptinC2"/>
    <property type="match status" value="1"/>
</dbReference>
<comment type="subcellular location">
    <subcellularLocation>
        <location evidence="6">Endomembrane system</location>
        <topology evidence="6">Peripheral membrane protein</topology>
        <orientation evidence="6">Cytoplasmic side</orientation>
    </subcellularLocation>
    <subcellularLocation>
        <location evidence="1">Golgi apparatus</location>
    </subcellularLocation>
</comment>
<comment type="caution">
    <text evidence="9">The sequence shown here is derived from an EMBL/GenBank/DDBJ whole genome shotgun (WGS) entry which is preliminary data.</text>
</comment>
<evidence type="ECO:0000259" key="8">
    <source>
        <dbReference type="PROSITE" id="PS50180"/>
    </source>
</evidence>
<keyword evidence="4" id="KW-0333">Golgi apparatus</keyword>
<dbReference type="PANTHER" id="PTHR22780">
    <property type="entry name" value="ADAPTIN, ALPHA/GAMMA/EPSILON"/>
    <property type="match status" value="1"/>
</dbReference>
<dbReference type="GO" id="GO:0006886">
    <property type="term" value="P:intracellular protein transport"/>
    <property type="evidence" value="ECO:0007669"/>
    <property type="project" value="InterPro"/>
</dbReference>
<evidence type="ECO:0000256" key="4">
    <source>
        <dbReference type="ARBA" id="ARBA00023034"/>
    </source>
</evidence>
<dbReference type="Gene3D" id="1.25.10.10">
    <property type="entry name" value="Leucine-rich Repeat Variant"/>
    <property type="match status" value="1"/>
</dbReference>
<dbReference type="PROSITE" id="PS50180">
    <property type="entry name" value="GAE"/>
    <property type="match status" value="1"/>
</dbReference>
<dbReference type="Pfam" id="PF02883">
    <property type="entry name" value="Alpha_adaptinC2"/>
    <property type="match status" value="1"/>
</dbReference>
<evidence type="ECO:0000256" key="2">
    <source>
        <dbReference type="ARBA" id="ARBA00022448"/>
    </source>
</evidence>
<evidence type="ECO:0000313" key="10">
    <source>
        <dbReference type="Proteomes" id="UP000324222"/>
    </source>
</evidence>
<evidence type="ECO:0000256" key="7">
    <source>
        <dbReference type="SAM" id="MobiDB-lite"/>
    </source>
</evidence>
<evidence type="ECO:0000256" key="5">
    <source>
        <dbReference type="ARBA" id="ARBA00023136"/>
    </source>
</evidence>
<dbReference type="AlphaFoldDB" id="A0A5B7CV65"/>
<feature type="compositionally biased region" description="Low complexity" evidence="7">
    <location>
        <begin position="292"/>
        <end position="303"/>
    </location>
</feature>
<evidence type="ECO:0000256" key="1">
    <source>
        <dbReference type="ARBA" id="ARBA00004555"/>
    </source>
</evidence>
<evidence type="ECO:0000256" key="6">
    <source>
        <dbReference type="ARBA" id="ARBA00029433"/>
    </source>
</evidence>
<dbReference type="SUPFAM" id="SSF48371">
    <property type="entry name" value="ARM repeat"/>
    <property type="match status" value="1"/>
</dbReference>
<protein>
    <submittedName>
        <fullName evidence="9">AP-1 complex subunit gamma-1</fullName>
    </submittedName>
</protein>
<accession>A0A5B7CV65</accession>
<feature type="domain" description="GAE" evidence="8">
    <location>
        <begin position="363"/>
        <end position="479"/>
    </location>
</feature>
<dbReference type="InterPro" id="IPR013041">
    <property type="entry name" value="Clathrin_app_Ig-like_sf"/>
</dbReference>
<keyword evidence="2" id="KW-0813">Transport</keyword>
<dbReference type="OrthoDB" id="28053at2759"/>
<dbReference type="InterPro" id="IPR050840">
    <property type="entry name" value="Adaptor_Complx_Large_Subunit"/>
</dbReference>
<reference evidence="9 10" key="1">
    <citation type="submission" date="2019-05" db="EMBL/GenBank/DDBJ databases">
        <title>Another draft genome of Portunus trituberculatus and its Hox gene families provides insights of decapod evolution.</title>
        <authorList>
            <person name="Jeong J.-H."/>
            <person name="Song I."/>
            <person name="Kim S."/>
            <person name="Choi T."/>
            <person name="Kim D."/>
            <person name="Ryu S."/>
            <person name="Kim W."/>
        </authorList>
    </citation>
    <scope>NUCLEOTIDE SEQUENCE [LARGE SCALE GENOMIC DNA]</scope>
    <source>
        <tissue evidence="9">Muscle</tissue>
    </source>
</reference>
<evidence type="ECO:0000256" key="3">
    <source>
        <dbReference type="ARBA" id="ARBA00022927"/>
    </source>
</evidence>
<dbReference type="GO" id="GO:0005794">
    <property type="term" value="C:Golgi apparatus"/>
    <property type="evidence" value="ECO:0007669"/>
    <property type="project" value="UniProtKB-SubCell"/>
</dbReference>
<dbReference type="InterPro" id="IPR008152">
    <property type="entry name" value="Clathrin_a/b/g-adaptin_app_Ig"/>
</dbReference>
<dbReference type="InterPro" id="IPR008153">
    <property type="entry name" value="GAE_dom"/>
</dbReference>
<dbReference type="InterPro" id="IPR011989">
    <property type="entry name" value="ARM-like"/>
</dbReference>
<keyword evidence="10" id="KW-1185">Reference proteome</keyword>
<dbReference type="InterPro" id="IPR016024">
    <property type="entry name" value="ARM-type_fold"/>
</dbReference>
<gene>
    <name evidence="9" type="primary">AP1G1_0</name>
    <name evidence="9" type="ORF">E2C01_006471</name>
</gene>
<organism evidence="9 10">
    <name type="scientific">Portunus trituberculatus</name>
    <name type="common">Swimming crab</name>
    <name type="synonym">Neptunus trituberculatus</name>
    <dbReference type="NCBI Taxonomy" id="210409"/>
    <lineage>
        <taxon>Eukaryota</taxon>
        <taxon>Metazoa</taxon>
        <taxon>Ecdysozoa</taxon>
        <taxon>Arthropoda</taxon>
        <taxon>Crustacea</taxon>
        <taxon>Multicrustacea</taxon>
        <taxon>Malacostraca</taxon>
        <taxon>Eumalacostraca</taxon>
        <taxon>Eucarida</taxon>
        <taxon>Decapoda</taxon>
        <taxon>Pleocyemata</taxon>
        <taxon>Brachyura</taxon>
        <taxon>Eubrachyura</taxon>
        <taxon>Portunoidea</taxon>
        <taxon>Portunidae</taxon>
        <taxon>Portuninae</taxon>
        <taxon>Portunus</taxon>
    </lineage>
</organism>
<name>A0A5B7CV65_PORTR</name>
<dbReference type="InterPro" id="IPR002553">
    <property type="entry name" value="Clathrin/coatomer_adapt-like_N"/>
</dbReference>